<dbReference type="InterPro" id="IPR055227">
    <property type="entry name" value="HRQ1_WHD"/>
</dbReference>
<feature type="domain" description="Helicase C-terminal" evidence="4">
    <location>
        <begin position="302"/>
        <end position="454"/>
    </location>
</feature>
<dbReference type="SMART" id="SM00487">
    <property type="entry name" value="DEXDc"/>
    <property type="match status" value="1"/>
</dbReference>
<dbReference type="PROSITE" id="PS51192">
    <property type="entry name" value="HELICASE_ATP_BIND_1"/>
    <property type="match status" value="1"/>
</dbReference>
<dbReference type="PROSITE" id="PS51194">
    <property type="entry name" value="HELICASE_CTER"/>
    <property type="match status" value="1"/>
</dbReference>
<dbReference type="Gene3D" id="3.40.50.300">
    <property type="entry name" value="P-loop containing nucleotide triphosphate hydrolases"/>
    <property type="match status" value="2"/>
</dbReference>
<keyword evidence="1" id="KW-0547">Nucleotide-binding</keyword>
<proteinExistence type="predicted"/>
<comment type="caution">
    <text evidence="5">The sequence shown here is derived from an EMBL/GenBank/DDBJ whole genome shotgun (WGS) entry which is preliminary data.</text>
</comment>
<keyword evidence="5" id="KW-0347">Helicase</keyword>
<dbReference type="GO" id="GO:0004386">
    <property type="term" value="F:helicase activity"/>
    <property type="evidence" value="ECO:0007669"/>
    <property type="project" value="UniProtKB-KW"/>
</dbReference>
<dbReference type="Pfam" id="PF09369">
    <property type="entry name" value="MZB"/>
    <property type="match status" value="1"/>
</dbReference>
<dbReference type="InterPro" id="IPR014001">
    <property type="entry name" value="Helicase_ATP-bd"/>
</dbReference>
<dbReference type="InterPro" id="IPR022307">
    <property type="entry name" value="Helicase_put_actinobac"/>
</dbReference>
<dbReference type="NCBIfam" id="TIGR03817">
    <property type="entry name" value="DECH_helic"/>
    <property type="match status" value="1"/>
</dbReference>
<gene>
    <name evidence="5" type="ORF">GCM10009824_21620</name>
</gene>
<evidence type="ECO:0000259" key="4">
    <source>
        <dbReference type="PROSITE" id="PS51194"/>
    </source>
</evidence>
<evidence type="ECO:0000259" key="3">
    <source>
        <dbReference type="PROSITE" id="PS51192"/>
    </source>
</evidence>
<dbReference type="Pfam" id="PF00271">
    <property type="entry name" value="Helicase_C"/>
    <property type="match status" value="1"/>
</dbReference>
<keyword evidence="2" id="KW-0067">ATP-binding</keyword>
<dbReference type="InterPro" id="IPR001650">
    <property type="entry name" value="Helicase_C-like"/>
</dbReference>
<dbReference type="Pfam" id="PF22982">
    <property type="entry name" value="WHD_HRQ1"/>
    <property type="match status" value="1"/>
</dbReference>
<dbReference type="InterPro" id="IPR018973">
    <property type="entry name" value="MZB"/>
</dbReference>
<dbReference type="PANTHER" id="PTHR47957:SF3">
    <property type="entry name" value="ATP-DEPENDENT HELICASE HRQ1"/>
    <property type="match status" value="1"/>
</dbReference>
<dbReference type="Pfam" id="PF00270">
    <property type="entry name" value="DEAD"/>
    <property type="match status" value="1"/>
</dbReference>
<evidence type="ECO:0000313" key="5">
    <source>
        <dbReference type="EMBL" id="GAA2120165.1"/>
    </source>
</evidence>
<feature type="domain" description="Helicase ATP-binding" evidence="3">
    <location>
        <begin position="67"/>
        <end position="258"/>
    </location>
</feature>
<keyword evidence="6" id="KW-1185">Reference proteome</keyword>
<protein>
    <submittedName>
        <fullName evidence="5">DEAD/DEAH box helicase</fullName>
    </submittedName>
</protein>
<dbReference type="CDD" id="cd18797">
    <property type="entry name" value="SF2_C_Hrq"/>
    <property type="match status" value="1"/>
</dbReference>
<evidence type="ECO:0000256" key="1">
    <source>
        <dbReference type="ARBA" id="ARBA00022741"/>
    </source>
</evidence>
<evidence type="ECO:0000256" key="2">
    <source>
        <dbReference type="ARBA" id="ARBA00022840"/>
    </source>
</evidence>
<dbReference type="Proteomes" id="UP001500166">
    <property type="component" value="Unassembled WGS sequence"/>
</dbReference>
<dbReference type="EMBL" id="BAAAQA010000022">
    <property type="protein sequence ID" value="GAA2120165.1"/>
    <property type="molecule type" value="Genomic_DNA"/>
</dbReference>
<name>A0ABP5JTX2_9MICC</name>
<reference evidence="6" key="1">
    <citation type="journal article" date="2019" name="Int. J. Syst. Evol. Microbiol.">
        <title>The Global Catalogue of Microorganisms (GCM) 10K type strain sequencing project: providing services to taxonomists for standard genome sequencing and annotation.</title>
        <authorList>
            <consortium name="The Broad Institute Genomics Platform"/>
            <consortium name="The Broad Institute Genome Sequencing Center for Infectious Disease"/>
            <person name="Wu L."/>
            <person name="Ma J."/>
        </authorList>
    </citation>
    <scope>NUCLEOTIDE SEQUENCE [LARGE SCALE GENOMIC DNA]</scope>
    <source>
        <strain evidence="6">JCM 15914</strain>
    </source>
</reference>
<dbReference type="InterPro" id="IPR027417">
    <property type="entry name" value="P-loop_NTPase"/>
</dbReference>
<dbReference type="InterPro" id="IPR011545">
    <property type="entry name" value="DEAD/DEAH_box_helicase_dom"/>
</dbReference>
<dbReference type="SUPFAM" id="SSF52540">
    <property type="entry name" value="P-loop containing nucleoside triphosphate hydrolases"/>
    <property type="match status" value="1"/>
</dbReference>
<sequence length="788" mass="85730">MRNNRDVSFSQDMVNLLGRGPQPEQVRHVRELPAREAEYAPWPEWIHPTVRGAYERLGIHQPFAHQVAAMTAPRHTIVATGTASGKSLVYQSLVLNAVHRGKLAIASRPGLLHHPEEATALYLSPTKALAADQLMSLRSLGFDDVRAATYDGDTDTGERRWIREHADVILCNPDMLHHGVVPNHTGWSRFFRRLRYVIIDEAHSYRGVFGSHVAVLMKRLKRVAAHYGADPIFVGASATSASPQESFARLIGASPAEVTAVERDTSPHGSRTVVLWEPEQSPGGSDNNAPSRRTVTAESADMLTDLVLQQIRTIAFIRSRRGAETISQIAHRQLEEVDPSLAHRVAAYRAGFLPEERRELEQALRDGRLLGVASTSALELGIDIAGLDAVLVAGWPGTRASFTQQIGRAGRAGQHALAALIAGDDPLDTYLVNHPEAIFDVPVEATVFEASNPYVLAPHLCAAAAELPIRTTELEQFGPTAHDVVQSLEAAGHLRRRPSGWFWTRSERPADMVSIRSGDGGPVQIMDSETGAVLGTMGAPQSHYQAHPGAVYVHQGRTYLVEDLDEEFNVASVRHAFPDFYTVARDVTEVRVRSVAETQRWGPITIHRGGVDVTTQVISFQRKLAASNEVVGEEPLELPPRQLATTATWFTVDQPQLAAMGIEEPDIPGSLHAAEHAMIGLLPLLASCDRWDVGGLSTALHADTELPTIFVHDGHPGGAGFAERGYDMFHRWVTATRDAIASCECETGCPSCVQSPKCGNRNNPLDKAGALKLLNGMLRFAPAATSTG</sequence>
<evidence type="ECO:0000313" key="6">
    <source>
        <dbReference type="Proteomes" id="UP001500166"/>
    </source>
</evidence>
<dbReference type="PANTHER" id="PTHR47957">
    <property type="entry name" value="ATP-DEPENDENT HELICASE HRQ1"/>
    <property type="match status" value="1"/>
</dbReference>
<dbReference type="CDD" id="cd17923">
    <property type="entry name" value="DEXHc_Hrq1-like"/>
    <property type="match status" value="1"/>
</dbReference>
<organism evidence="5 6">
    <name type="scientific">Kocuria atrinae</name>
    <dbReference type="NCBI Taxonomy" id="592377"/>
    <lineage>
        <taxon>Bacteria</taxon>
        <taxon>Bacillati</taxon>
        <taxon>Actinomycetota</taxon>
        <taxon>Actinomycetes</taxon>
        <taxon>Micrococcales</taxon>
        <taxon>Micrococcaceae</taxon>
        <taxon>Kocuria</taxon>
    </lineage>
</organism>
<dbReference type="SMART" id="SM00490">
    <property type="entry name" value="HELICc"/>
    <property type="match status" value="1"/>
</dbReference>
<keyword evidence="5" id="KW-0378">Hydrolase</keyword>
<accession>A0ABP5JTX2</accession>